<evidence type="ECO:0000313" key="2">
    <source>
        <dbReference type="EMBL" id="QJX00122.1"/>
    </source>
</evidence>
<dbReference type="AlphaFoldDB" id="A0A6M5Z3W2"/>
<dbReference type="Proteomes" id="UP000503447">
    <property type="component" value="Chromosome"/>
</dbReference>
<reference evidence="3" key="1">
    <citation type="submission" date="2020-05" db="EMBL/GenBank/DDBJ databases">
        <title>Frigoriglobus tundricola gen. nov., sp. nov., a psychrotolerant cellulolytic planctomycete of the family Gemmataceae with two divergent copies of 16S rRNA gene.</title>
        <authorList>
            <person name="Kulichevskaya I.S."/>
            <person name="Ivanova A.A."/>
            <person name="Naumoff D.G."/>
            <person name="Beletsky A.V."/>
            <person name="Rijpstra W.I.C."/>
            <person name="Sinninghe Damste J.S."/>
            <person name="Mardanov A.V."/>
            <person name="Ravin N.V."/>
            <person name="Dedysh S.N."/>
        </authorList>
    </citation>
    <scope>NUCLEOTIDE SEQUENCE [LARGE SCALE GENOMIC DNA]</scope>
    <source>
        <strain evidence="3">PL17</strain>
    </source>
</reference>
<accession>A0A6M5Z3W2</accession>
<dbReference type="KEGG" id="ftj:FTUN_7746"/>
<keyword evidence="3" id="KW-1185">Reference proteome</keyword>
<protein>
    <submittedName>
        <fullName evidence="2">Uncharacterized protein</fullName>
    </submittedName>
</protein>
<evidence type="ECO:0000313" key="3">
    <source>
        <dbReference type="Proteomes" id="UP000503447"/>
    </source>
</evidence>
<dbReference type="EMBL" id="CP053452">
    <property type="protein sequence ID" value="QJX00122.1"/>
    <property type="molecule type" value="Genomic_DNA"/>
</dbReference>
<sequence length="37" mass="3868">MRPASESIGDSDTPEGMMEPSSSGAVKWVVWGDNSGI</sequence>
<proteinExistence type="predicted"/>
<feature type="region of interest" description="Disordered" evidence="1">
    <location>
        <begin position="1"/>
        <end position="37"/>
    </location>
</feature>
<gene>
    <name evidence="2" type="ORF">FTUN_7746</name>
</gene>
<name>A0A6M5Z3W2_9BACT</name>
<evidence type="ECO:0000256" key="1">
    <source>
        <dbReference type="SAM" id="MobiDB-lite"/>
    </source>
</evidence>
<organism evidence="2 3">
    <name type="scientific">Frigoriglobus tundricola</name>
    <dbReference type="NCBI Taxonomy" id="2774151"/>
    <lineage>
        <taxon>Bacteria</taxon>
        <taxon>Pseudomonadati</taxon>
        <taxon>Planctomycetota</taxon>
        <taxon>Planctomycetia</taxon>
        <taxon>Gemmatales</taxon>
        <taxon>Gemmataceae</taxon>
        <taxon>Frigoriglobus</taxon>
    </lineage>
</organism>